<dbReference type="InterPro" id="IPR049258">
    <property type="entry name" value="ODAD1_CC"/>
</dbReference>
<feature type="coiled-coil region" evidence="2">
    <location>
        <begin position="347"/>
        <end position="413"/>
    </location>
</feature>
<feature type="region of interest" description="Disordered" evidence="3">
    <location>
        <begin position="584"/>
        <end position="641"/>
    </location>
</feature>
<reference evidence="5" key="1">
    <citation type="submission" date="2021-01" db="EMBL/GenBank/DDBJ databases">
        <authorList>
            <person name="Corre E."/>
            <person name="Pelletier E."/>
            <person name="Niang G."/>
            <person name="Scheremetjew M."/>
            <person name="Finn R."/>
            <person name="Kale V."/>
            <person name="Holt S."/>
            <person name="Cochrane G."/>
            <person name="Meng A."/>
            <person name="Brown T."/>
            <person name="Cohen L."/>
        </authorList>
    </citation>
    <scope>NUCLEOTIDE SEQUENCE</scope>
    <source>
        <strain evidence="5">CCAP 955/1</strain>
    </source>
</reference>
<dbReference type="Pfam" id="PF21773">
    <property type="entry name" value="ODAD1_CC"/>
    <property type="match status" value="2"/>
</dbReference>
<feature type="domain" description="ODAD1 central coiled coil region" evidence="4">
    <location>
        <begin position="299"/>
        <end position="432"/>
    </location>
</feature>
<evidence type="ECO:0000256" key="1">
    <source>
        <dbReference type="ARBA" id="ARBA00023054"/>
    </source>
</evidence>
<evidence type="ECO:0000256" key="3">
    <source>
        <dbReference type="SAM" id="MobiDB-lite"/>
    </source>
</evidence>
<dbReference type="InterPro" id="IPR051876">
    <property type="entry name" value="ODA-DC/CCD"/>
</dbReference>
<dbReference type="EMBL" id="HBIC01009858">
    <property type="protein sequence ID" value="CAE0276018.1"/>
    <property type="molecule type" value="Transcribed_RNA"/>
</dbReference>
<feature type="coiled-coil region" evidence="2">
    <location>
        <begin position="15"/>
        <end position="60"/>
    </location>
</feature>
<keyword evidence="1 2" id="KW-0175">Coiled coil</keyword>
<feature type="coiled-coil region" evidence="2">
    <location>
        <begin position="94"/>
        <end position="236"/>
    </location>
</feature>
<feature type="region of interest" description="Disordered" evidence="3">
    <location>
        <begin position="476"/>
        <end position="568"/>
    </location>
</feature>
<evidence type="ECO:0000259" key="4">
    <source>
        <dbReference type="Pfam" id="PF21773"/>
    </source>
</evidence>
<evidence type="ECO:0000256" key="2">
    <source>
        <dbReference type="SAM" id="Coils"/>
    </source>
</evidence>
<gene>
    <name evidence="5" type="ORF">SELO1098_LOCUS4847</name>
</gene>
<organism evidence="5">
    <name type="scientific">Spumella elongata</name>
    <dbReference type="NCBI Taxonomy" id="89044"/>
    <lineage>
        <taxon>Eukaryota</taxon>
        <taxon>Sar</taxon>
        <taxon>Stramenopiles</taxon>
        <taxon>Ochrophyta</taxon>
        <taxon>Chrysophyceae</taxon>
        <taxon>Chromulinales</taxon>
        <taxon>Chromulinaceae</taxon>
        <taxon>Spumella</taxon>
    </lineage>
</organism>
<feature type="compositionally biased region" description="Low complexity" evidence="3">
    <location>
        <begin position="585"/>
        <end position="620"/>
    </location>
</feature>
<accession>A0A7S3GTF5</accession>
<protein>
    <recommendedName>
        <fullName evidence="4">ODAD1 central coiled coil region domain-containing protein</fullName>
    </recommendedName>
</protein>
<feature type="compositionally biased region" description="Basic and acidic residues" evidence="3">
    <location>
        <begin position="558"/>
        <end position="568"/>
    </location>
</feature>
<sequence>MNKDTMVMDPRQQELQQLQHEYRHMEINRRAYADESQALLRKQQANIDKLRKDNETLKNDIAVIMRGSSRPMSTVQQEFIQALTDQGDKYATSIEFERANIQTMEEQIHIMRSKTLQQRRAMGGVNASKENHNMIQKQIHILENRLDKSLIKFNEAISHNKSLRDKIDDLRRERVVFENIYRKMERELQDRKKHMAEIIEISNQSYEQRDTFQMEVAAIEQANRKEQEEFEEQMQTLGRLLDTELQLPAPGAGLLTRAKSLSGLAASSPSSKVNTLRASASRGGLGNTSDLDNADKNTHEIDFHERAQNFEEAFNKIKAATGITEVDELVRTFIKNEEHNFSLFNYVNEQNNEIEKYEEQIQLLKEEELKFAQESGNDVNQHKEILRDLESKLQASEAMAAKYEQRCQDLQRITESLKRGMQSIFSKFDFDQDGEGLPPPVVTEVNMVQNLGLIEQKANLLLQHYSRVRQLLQAPPSAAKGASRTPFGASGAHHAHNAGMDDFDLEDPHGPGGEMSANLVSVLGTGPKVPMGQDLLRVNPPKSEDYRSDESDGDDDGDTRPLTRDELKQRTLNKLTKKMGGGLAMLNMSGGNNTNTNVNSNANTANNNAQGAGALNAMNGTAGPGNANTETISPKKGLKKK</sequence>
<dbReference type="AlphaFoldDB" id="A0A7S3GTF5"/>
<name>A0A7S3GTF5_9STRA</name>
<evidence type="ECO:0000313" key="5">
    <source>
        <dbReference type="EMBL" id="CAE0276018.1"/>
    </source>
</evidence>
<proteinExistence type="predicted"/>
<dbReference type="PANTHER" id="PTHR21694">
    <property type="entry name" value="COILED-COIL DOMAIN-CONTAINING PROTEIN 63"/>
    <property type="match status" value="1"/>
</dbReference>
<feature type="domain" description="ODAD1 central coiled coil region" evidence="4">
    <location>
        <begin position="136"/>
        <end position="247"/>
    </location>
</feature>
<dbReference type="PANTHER" id="PTHR21694:SF18">
    <property type="entry name" value="COILED-COIL DOMAIN-CONTAINING PROTEIN 63"/>
    <property type="match status" value="1"/>
</dbReference>